<dbReference type="AlphaFoldDB" id="A0A0S3SMM3"/>
<dbReference type="Proteomes" id="UP000291084">
    <property type="component" value="Chromosome 8"/>
</dbReference>
<protein>
    <submittedName>
        <fullName evidence="1">Uncharacterized protein</fullName>
    </submittedName>
</protein>
<evidence type="ECO:0000313" key="2">
    <source>
        <dbReference type="Proteomes" id="UP000291084"/>
    </source>
</evidence>
<accession>A0A0S3SMM3</accession>
<reference evidence="1 2" key="1">
    <citation type="journal article" date="2015" name="Sci. Rep.">
        <title>The power of single molecule real-time sequencing technology in the de novo assembly of a eukaryotic genome.</title>
        <authorList>
            <person name="Sakai H."/>
            <person name="Naito K."/>
            <person name="Ogiso-Tanaka E."/>
            <person name="Takahashi Y."/>
            <person name="Iseki K."/>
            <person name="Muto C."/>
            <person name="Satou K."/>
            <person name="Teruya K."/>
            <person name="Shiroma A."/>
            <person name="Shimoji M."/>
            <person name="Hirano T."/>
            <person name="Itoh T."/>
            <person name="Kaga A."/>
            <person name="Tomooka N."/>
        </authorList>
    </citation>
    <scope>NUCLEOTIDE SEQUENCE [LARGE SCALE GENOMIC DNA]</scope>
    <source>
        <strain evidence="2">cv. Shumari</strain>
    </source>
</reference>
<sequence length="75" mass="9214">MTRLDVYIFFFVHKTPYDRYLLELIILKTHRKDKSDWTDIKDEPQGLILRHHQQPSLQIRPNKSFHRRVAFPRLV</sequence>
<evidence type="ECO:0000313" key="1">
    <source>
        <dbReference type="EMBL" id="BAT94100.1"/>
    </source>
</evidence>
<keyword evidence="2" id="KW-1185">Reference proteome</keyword>
<name>A0A0S3SMM3_PHAAN</name>
<dbReference type="EMBL" id="AP015041">
    <property type="protein sequence ID" value="BAT94100.1"/>
    <property type="molecule type" value="Genomic_DNA"/>
</dbReference>
<gene>
    <name evidence="1" type="primary">Vigan.08G067100</name>
    <name evidence="1" type="ORF">VIGAN_08067100</name>
</gene>
<organism evidence="1 2">
    <name type="scientific">Vigna angularis var. angularis</name>
    <dbReference type="NCBI Taxonomy" id="157739"/>
    <lineage>
        <taxon>Eukaryota</taxon>
        <taxon>Viridiplantae</taxon>
        <taxon>Streptophyta</taxon>
        <taxon>Embryophyta</taxon>
        <taxon>Tracheophyta</taxon>
        <taxon>Spermatophyta</taxon>
        <taxon>Magnoliopsida</taxon>
        <taxon>eudicotyledons</taxon>
        <taxon>Gunneridae</taxon>
        <taxon>Pentapetalae</taxon>
        <taxon>rosids</taxon>
        <taxon>fabids</taxon>
        <taxon>Fabales</taxon>
        <taxon>Fabaceae</taxon>
        <taxon>Papilionoideae</taxon>
        <taxon>50 kb inversion clade</taxon>
        <taxon>NPAAA clade</taxon>
        <taxon>indigoferoid/millettioid clade</taxon>
        <taxon>Phaseoleae</taxon>
        <taxon>Vigna</taxon>
    </lineage>
</organism>
<proteinExistence type="predicted"/>